<feature type="region of interest" description="Disordered" evidence="1">
    <location>
        <begin position="110"/>
        <end position="129"/>
    </location>
</feature>
<feature type="compositionally biased region" description="Basic and acidic residues" evidence="1">
    <location>
        <begin position="115"/>
        <end position="129"/>
    </location>
</feature>
<feature type="region of interest" description="Disordered" evidence="1">
    <location>
        <begin position="1"/>
        <end position="56"/>
    </location>
</feature>
<comment type="caution">
    <text evidence="2">The sequence shown here is derived from an EMBL/GenBank/DDBJ whole genome shotgun (WGS) entry which is preliminary data.</text>
</comment>
<dbReference type="EMBL" id="NMPR01000090">
    <property type="protein sequence ID" value="KAA8630949.1"/>
    <property type="molecule type" value="Genomic_DNA"/>
</dbReference>
<proteinExistence type="predicted"/>
<feature type="compositionally biased region" description="Polar residues" evidence="1">
    <location>
        <begin position="1"/>
        <end position="27"/>
    </location>
</feature>
<accession>A0A8S8ZN97</accession>
<dbReference type="Proteomes" id="UP000433876">
    <property type="component" value="Unassembled WGS sequence"/>
</dbReference>
<organism evidence="2 3">
    <name type="scientific">Sordaria macrospora</name>
    <dbReference type="NCBI Taxonomy" id="5147"/>
    <lineage>
        <taxon>Eukaryota</taxon>
        <taxon>Fungi</taxon>
        <taxon>Dikarya</taxon>
        <taxon>Ascomycota</taxon>
        <taxon>Pezizomycotina</taxon>
        <taxon>Sordariomycetes</taxon>
        <taxon>Sordariomycetidae</taxon>
        <taxon>Sordariales</taxon>
        <taxon>Sordariaceae</taxon>
        <taxon>Sordaria</taxon>
    </lineage>
</organism>
<feature type="region of interest" description="Disordered" evidence="1">
    <location>
        <begin position="151"/>
        <end position="233"/>
    </location>
</feature>
<evidence type="ECO:0000313" key="3">
    <source>
        <dbReference type="Proteomes" id="UP000433876"/>
    </source>
</evidence>
<feature type="compositionally biased region" description="Polar residues" evidence="1">
    <location>
        <begin position="34"/>
        <end position="49"/>
    </location>
</feature>
<sequence length="233" mass="25430">MVETQPPESSRSLSPGPTPSDAGSSVQVHAEIGSSRTQSVTGTERSLTPSVRDPTRITVDHVRERLFRTRLSSPFVSSHGTEAPFRDDLLIDLIHPHDSPLFSTASAPISQSLKRPHDGEPTDTEPLAKRDRLIEELDQMVSAGRKAAIKSLQARQRETDENGDPVTSTGTENTIPKLEGHARVVLPIRSSTKRQANWQQSGYITALPEQNKDGEINSEQGTSGTPRLDDSLL</sequence>
<gene>
    <name evidence="2" type="ORF">SMACR_12857</name>
</gene>
<evidence type="ECO:0000256" key="1">
    <source>
        <dbReference type="SAM" id="MobiDB-lite"/>
    </source>
</evidence>
<name>A0A8S8ZN97_SORMA</name>
<evidence type="ECO:0000313" key="2">
    <source>
        <dbReference type="EMBL" id="KAA8630949.1"/>
    </source>
</evidence>
<feature type="compositionally biased region" description="Polar residues" evidence="1">
    <location>
        <begin position="165"/>
        <end position="174"/>
    </location>
</feature>
<dbReference type="AlphaFoldDB" id="A0A8S8ZN97"/>
<protein>
    <submittedName>
        <fullName evidence="2">Uncharacterized protein</fullName>
    </submittedName>
</protein>
<reference evidence="2 3" key="1">
    <citation type="submission" date="2017-07" db="EMBL/GenBank/DDBJ databases">
        <title>Genome sequence of the Sordaria macrospora wild type strain R19027.</title>
        <authorList>
            <person name="Nowrousian M."/>
            <person name="Teichert I."/>
            <person name="Kueck U."/>
        </authorList>
    </citation>
    <scope>NUCLEOTIDE SEQUENCE [LARGE SCALE GENOMIC DNA]</scope>
    <source>
        <strain evidence="2 3">R19027</strain>
        <tissue evidence="2">Mycelium</tissue>
    </source>
</reference>
<feature type="compositionally biased region" description="Polar residues" evidence="1">
    <location>
        <begin position="189"/>
        <end position="203"/>
    </location>
</feature>